<dbReference type="InterPro" id="IPR007225">
    <property type="entry name" value="EXOC6/Sec15"/>
</dbReference>
<evidence type="ECO:0000259" key="10">
    <source>
        <dbReference type="Pfam" id="PF20651"/>
    </source>
</evidence>
<organism evidence="11 12">
    <name type="scientific">Elaeis guineensis var. tenera</name>
    <name type="common">Oil palm</name>
    <dbReference type="NCBI Taxonomy" id="51953"/>
    <lineage>
        <taxon>Eukaryota</taxon>
        <taxon>Viridiplantae</taxon>
        <taxon>Streptophyta</taxon>
        <taxon>Embryophyta</taxon>
        <taxon>Tracheophyta</taxon>
        <taxon>Spermatophyta</taxon>
        <taxon>Magnoliopsida</taxon>
        <taxon>Liliopsida</taxon>
        <taxon>Arecaceae</taxon>
        <taxon>Arecoideae</taxon>
        <taxon>Cocoseae</taxon>
        <taxon>Elaeidinae</taxon>
        <taxon>Elaeis</taxon>
    </lineage>
</organism>
<evidence type="ECO:0000256" key="8">
    <source>
        <dbReference type="PIRNR" id="PIRNR025007"/>
    </source>
</evidence>
<dbReference type="GO" id="GO:0000145">
    <property type="term" value="C:exocyst"/>
    <property type="evidence" value="ECO:0007669"/>
    <property type="project" value="UniProtKB-UniRule"/>
</dbReference>
<name>A0A8N4IF40_ELAGV</name>
<evidence type="ECO:0000256" key="3">
    <source>
        <dbReference type="ARBA" id="ARBA00022448"/>
    </source>
</evidence>
<accession>A0A8N4IF40</accession>
<comment type="function">
    <text evidence="7">Component of the exocyst complex involved in the docking of exocytic vesicles with fusion sites on the plasma membrane during regulated or polarized secretion. Involved in polarized cell growth and organ morphogenesis. During cytokinesis, involved in cell plate initiation, cell plate maturation and formation of new primary cell wall.</text>
</comment>
<dbReference type="InterPro" id="IPR046361">
    <property type="entry name" value="EXOC6/Sec15_C"/>
</dbReference>
<evidence type="ECO:0000256" key="1">
    <source>
        <dbReference type="ARBA" id="ARBA00004514"/>
    </source>
</evidence>
<dbReference type="GO" id="GO:0060321">
    <property type="term" value="P:acceptance of pollen"/>
    <property type="evidence" value="ECO:0007669"/>
    <property type="project" value="UniProtKB-ARBA"/>
</dbReference>
<dbReference type="GeneID" id="105042172"/>
<dbReference type="GO" id="GO:0005829">
    <property type="term" value="C:cytosol"/>
    <property type="evidence" value="ECO:0007669"/>
    <property type="project" value="UniProtKB-SubCell"/>
</dbReference>
<keyword evidence="11" id="KW-1185">Reference proteome</keyword>
<dbReference type="PIRSF" id="PIRSF025007">
    <property type="entry name" value="Sec15"/>
    <property type="match status" value="1"/>
</dbReference>
<evidence type="ECO:0000256" key="2">
    <source>
        <dbReference type="ARBA" id="ARBA00007944"/>
    </source>
</evidence>
<evidence type="ECO:0000256" key="7">
    <source>
        <dbReference type="ARBA" id="ARBA00053307"/>
    </source>
</evidence>
<dbReference type="FunFam" id="1.10.357.30:FF:000002">
    <property type="entry name" value="Exocyst complex component"/>
    <property type="match status" value="1"/>
</dbReference>
<proteinExistence type="inferred from homology"/>
<reference evidence="12" key="1">
    <citation type="submission" date="2025-08" db="UniProtKB">
        <authorList>
            <consortium name="RefSeq"/>
        </authorList>
    </citation>
    <scope>IDENTIFICATION</scope>
</reference>
<dbReference type="GO" id="GO:0090522">
    <property type="term" value="P:vesicle tethering involved in exocytosis"/>
    <property type="evidence" value="ECO:0007669"/>
    <property type="project" value="UniProtKB-UniRule"/>
</dbReference>
<dbReference type="Gene3D" id="1.20.58.670">
    <property type="entry name" value="Dsl1p vesicle tethering complex, Tip20p subunit, domain D"/>
    <property type="match status" value="1"/>
</dbReference>
<gene>
    <name evidence="12" type="primary">LOC105042172</name>
</gene>
<comment type="subcellular location">
    <subcellularLocation>
        <location evidence="1">Cytoplasm</location>
        <location evidence="1">Cytosol</location>
    </subcellularLocation>
</comment>
<sequence length="789" mass="89256">MSVAPKRKTVAENGDIGIDIGLVTAITNGEDLGPIVRHAFESGKPEALLHQLRTIVKKKEVEIEELCRLHYEEFILAVDELRGVLVDADELKSMLYSENFQLQEVASALLVKLDELLELYSIKKNVTEALQTLKVCMQVSNLCLTCNQHITEGRFYPALKTLGLIEKGTLQNIPVKAFRKVIEKQIPAIKLHIEKKVCSEFNDWLVQIRSMAKEIGQLAIGQAASARQREEEMRACQREAEEQSHSGGGDCVYTLDVEHIDEDSVLEFDLTPVYRTHHIHTCLGIEEKFHDYYYKNRLMQLNLDLQISSTQPFLESHQPFLAQIAGFFIVEDRVLRTAGGLLSESQVETIWDTAISNMTSVLEDQFSRMDAASHLLLIKEFVTLLGATLTRYGYRVTPLMDVLDNSRDKYHELLLNECQKQIADILAHDTFEQMVMKKEYEYKMNVLSFHIQSSDRMPVFPYVASFSSSVPDACRIVRSFIVDSVSYLSYGGRMKFFDVVKKYLDKLLIDVLNSSLLNIVHGGTFVESQAMQIAANVAVLEHACDFFLLHAAQLCGVPVRVVERAHAGLTAKTVLKVSQNVAYNALSNLVNSKLDEFMALMNNVNWTADDAPQHANDYINEVLIYLDNIVSTAQQILSLESVYKIGVGALGHISDSIVTTFLSDNVKRFTISAVMSIDNDMKMLESFADERFESTGLSELKKETSFRDCLVEARQLVNLLLSNQPENFMNPVIRQKNYGALDYKRVATICEKFKDSPDRLFGSLSNRNAKQNARKKSMDMLKKRLKDFS</sequence>
<dbReference type="RefSeq" id="XP_073109789.1">
    <property type="nucleotide sequence ID" value="XM_073253688.1"/>
</dbReference>
<keyword evidence="6" id="KW-0175">Coiled coil</keyword>
<keyword evidence="3 8" id="KW-0813">Transport</keyword>
<evidence type="ECO:0000259" key="9">
    <source>
        <dbReference type="Pfam" id="PF04091"/>
    </source>
</evidence>
<dbReference type="PANTHER" id="PTHR12702:SF0">
    <property type="entry name" value="EXOCYST COMPLEX COMPONENT 6"/>
    <property type="match status" value="1"/>
</dbReference>
<evidence type="ECO:0000313" key="12">
    <source>
        <dbReference type="RefSeq" id="XP_029119503.1"/>
    </source>
</evidence>
<dbReference type="PANTHER" id="PTHR12702">
    <property type="entry name" value="SEC15"/>
    <property type="match status" value="1"/>
</dbReference>
<dbReference type="InterPro" id="IPR042045">
    <property type="entry name" value="EXOC6/Sec15_C_dom1"/>
</dbReference>
<comment type="similarity">
    <text evidence="2 8">Belongs to the SEC15 family.</text>
</comment>
<dbReference type="RefSeq" id="XP_029119503.1">
    <property type="nucleotide sequence ID" value="XM_029263670.1"/>
</dbReference>
<dbReference type="RefSeq" id="XP_073109790.1">
    <property type="nucleotide sequence ID" value="XM_073253689.1"/>
</dbReference>
<evidence type="ECO:0000313" key="11">
    <source>
        <dbReference type="Proteomes" id="UP000504607"/>
    </source>
</evidence>
<dbReference type="Pfam" id="PF04091">
    <property type="entry name" value="Sec15_C"/>
    <property type="match status" value="1"/>
</dbReference>
<dbReference type="InterPro" id="IPR042044">
    <property type="entry name" value="EXOC6PINT-1/Sec15/Tip20_C_dom2"/>
</dbReference>
<evidence type="ECO:0000256" key="4">
    <source>
        <dbReference type="ARBA" id="ARBA00022483"/>
    </source>
</evidence>
<feature type="domain" description="Exocyst complex component EXOC6/Sec15 N-terminal" evidence="10">
    <location>
        <begin position="51"/>
        <end position="220"/>
    </location>
</feature>
<feature type="domain" description="Exocyst complex subunit EXOC6/Sec15 C-terminal" evidence="9">
    <location>
        <begin position="398"/>
        <end position="752"/>
    </location>
</feature>
<dbReference type="GO" id="GO:0009846">
    <property type="term" value="P:pollen germination"/>
    <property type="evidence" value="ECO:0007669"/>
    <property type="project" value="UniProtKB-ARBA"/>
</dbReference>
<dbReference type="AlphaFoldDB" id="A0A8N4IF40"/>
<dbReference type="Pfam" id="PF20651">
    <property type="entry name" value="EXOC6_Sec15_N"/>
    <property type="match status" value="1"/>
</dbReference>
<dbReference type="GO" id="GO:0016020">
    <property type="term" value="C:membrane"/>
    <property type="evidence" value="ECO:0007669"/>
    <property type="project" value="TreeGrafter"/>
</dbReference>
<dbReference type="GO" id="GO:0009860">
    <property type="term" value="P:pollen tube growth"/>
    <property type="evidence" value="ECO:0007669"/>
    <property type="project" value="UniProtKB-ARBA"/>
</dbReference>
<evidence type="ECO:0000256" key="5">
    <source>
        <dbReference type="ARBA" id="ARBA00022490"/>
    </source>
</evidence>
<dbReference type="RefSeq" id="XP_073109791.1">
    <property type="nucleotide sequence ID" value="XM_073253690.1"/>
</dbReference>
<protein>
    <recommendedName>
        <fullName evidence="8">Exocyst complex component</fullName>
    </recommendedName>
</protein>
<dbReference type="OrthoDB" id="10267033at2759"/>
<dbReference type="Gene3D" id="1.10.357.30">
    <property type="entry name" value="Exocyst complex subunit Sec15 C-terminal domain, N-terminal subdomain"/>
    <property type="match status" value="1"/>
</dbReference>
<dbReference type="FunFam" id="1.20.58.670:FF:000002">
    <property type="entry name" value="Exocyst complex component"/>
    <property type="match status" value="1"/>
</dbReference>
<keyword evidence="5" id="KW-0963">Cytoplasm</keyword>
<evidence type="ECO:0000256" key="6">
    <source>
        <dbReference type="ARBA" id="ARBA00023054"/>
    </source>
</evidence>
<dbReference type="Proteomes" id="UP000504607">
    <property type="component" value="Chromosome 3"/>
</dbReference>
<dbReference type="InterPro" id="IPR048359">
    <property type="entry name" value="EXOC6_Sec15_N"/>
</dbReference>
<dbReference type="GO" id="GO:0006886">
    <property type="term" value="P:intracellular protein transport"/>
    <property type="evidence" value="ECO:0007669"/>
    <property type="project" value="InterPro"/>
</dbReference>
<keyword evidence="4 8" id="KW-0268">Exocytosis</keyword>
<dbReference type="GO" id="GO:0006893">
    <property type="term" value="P:Golgi to plasma membrane transport"/>
    <property type="evidence" value="ECO:0007669"/>
    <property type="project" value="TreeGrafter"/>
</dbReference>